<feature type="transmembrane region" description="Helical" evidence="1">
    <location>
        <begin position="114"/>
        <end position="137"/>
    </location>
</feature>
<name>A0A1I1T2L3_9LACO</name>
<organism evidence="2 3">
    <name type="scientific">Lactobacillus bombicola</name>
    <dbReference type="NCBI Taxonomy" id="1505723"/>
    <lineage>
        <taxon>Bacteria</taxon>
        <taxon>Bacillati</taxon>
        <taxon>Bacillota</taxon>
        <taxon>Bacilli</taxon>
        <taxon>Lactobacillales</taxon>
        <taxon>Lactobacillaceae</taxon>
        <taxon>Lactobacillus</taxon>
    </lineage>
</organism>
<protein>
    <submittedName>
        <fullName evidence="2">Uncharacterized membrane protein</fullName>
    </submittedName>
</protein>
<feature type="transmembrane region" description="Helical" evidence="1">
    <location>
        <begin position="65"/>
        <end position="89"/>
    </location>
</feature>
<evidence type="ECO:0000313" key="3">
    <source>
        <dbReference type="Proteomes" id="UP000199599"/>
    </source>
</evidence>
<evidence type="ECO:0000313" key="2">
    <source>
        <dbReference type="EMBL" id="SFD49540.1"/>
    </source>
</evidence>
<reference evidence="3" key="1">
    <citation type="submission" date="2016-10" db="EMBL/GenBank/DDBJ databases">
        <authorList>
            <person name="Varghese N."/>
            <person name="Submissions S."/>
        </authorList>
    </citation>
    <scope>NUCLEOTIDE SEQUENCE [LARGE SCALE GENOMIC DNA]</scope>
    <source>
        <strain evidence="3">R-53102</strain>
    </source>
</reference>
<dbReference type="InterPro" id="IPR010380">
    <property type="entry name" value="DUF975"/>
</dbReference>
<dbReference type="Proteomes" id="UP000199599">
    <property type="component" value="Unassembled WGS sequence"/>
</dbReference>
<proteinExistence type="predicted"/>
<keyword evidence="1" id="KW-0812">Transmembrane</keyword>
<feature type="transmembrane region" description="Helical" evidence="1">
    <location>
        <begin position="187"/>
        <end position="208"/>
    </location>
</feature>
<dbReference type="PANTHER" id="PTHR40076">
    <property type="entry name" value="MEMBRANE PROTEIN-RELATED"/>
    <property type="match status" value="1"/>
</dbReference>
<keyword evidence="1" id="KW-0472">Membrane</keyword>
<dbReference type="PANTHER" id="PTHR40076:SF1">
    <property type="entry name" value="MEMBRANE PROTEIN"/>
    <property type="match status" value="1"/>
</dbReference>
<dbReference type="EMBL" id="FOMN01000005">
    <property type="protein sequence ID" value="SFD49540.1"/>
    <property type="molecule type" value="Genomic_DNA"/>
</dbReference>
<keyword evidence="1" id="KW-1133">Transmembrane helix</keyword>
<dbReference type="Pfam" id="PF06161">
    <property type="entry name" value="DUF975"/>
    <property type="match status" value="1"/>
</dbReference>
<accession>A0A1I1T2L3</accession>
<dbReference type="AlphaFoldDB" id="A0A1I1T2L3"/>
<gene>
    <name evidence="2" type="ORF">SAMN04487792_1109</name>
</gene>
<dbReference type="STRING" id="1505723.SAMN04487792_1109"/>
<sequence length="225" mass="25625">MNRLEIKAEAKKELRGNWGWAACIGLIIVILNGLIFGYNMKDNIGNFQGNNVVEIVRPYVTNGTFFLGTGLGFFSGFFMLSMAITFLHLSRGYKHNLFKAVFSVFTDNRFIPEFLNYLCSYVFQILWTLLLVVPGIIKSYSYALTPYIVSDLVESGKEVHATTGITESRRLMVGHKWQLFVLDLSFLGWYLIGLLTLGIGLIWIVPYVQTTRANFYRQLAGDQFN</sequence>
<dbReference type="RefSeq" id="WP_090093363.1">
    <property type="nucleotide sequence ID" value="NZ_CBCRVU010000002.1"/>
</dbReference>
<feature type="transmembrane region" description="Helical" evidence="1">
    <location>
        <begin position="20"/>
        <end position="38"/>
    </location>
</feature>
<evidence type="ECO:0000256" key="1">
    <source>
        <dbReference type="SAM" id="Phobius"/>
    </source>
</evidence>